<dbReference type="PANTHER" id="PTHR12526:SF630">
    <property type="entry name" value="GLYCOSYLTRANSFERASE"/>
    <property type="match status" value="1"/>
</dbReference>
<evidence type="ECO:0000313" key="3">
    <source>
        <dbReference type="Proteomes" id="UP000051686"/>
    </source>
</evidence>
<dbReference type="PATRIC" id="fig|1423777.3.peg.992"/>
<dbReference type="GO" id="GO:0016757">
    <property type="term" value="F:glycosyltransferase activity"/>
    <property type="evidence" value="ECO:0007669"/>
    <property type="project" value="UniProtKB-KW"/>
</dbReference>
<gene>
    <name evidence="2" type="ORF">FD46_GL000965</name>
</gene>
<name>A0A0R1MAI9_9LACO</name>
<proteinExistence type="predicted"/>
<dbReference type="Proteomes" id="UP000051686">
    <property type="component" value="Unassembled WGS sequence"/>
</dbReference>
<dbReference type="RefSeq" id="WP_057895896.1">
    <property type="nucleotide sequence ID" value="NZ_AZEH01000030.1"/>
</dbReference>
<evidence type="ECO:0000259" key="1">
    <source>
        <dbReference type="Pfam" id="PF00534"/>
    </source>
</evidence>
<sequence>MKITLITQYLEGHGGTERVISNLVNEDLKNEYQVLIPKSGKLEWLQWITRTTGYQLKICHAQDAQAQKEFIEKNVLAAEPDIVLGLEGRACVTAYQIRKKYDLHYKIVSWGHTSIAESNIFARQELAFSEYHLAISTGIKKQLIELGVPAQKIFLIYNPIRTVNKKTISTPKANAPFHAIFIGRILLDDQKNVRMLLESMAQLNIPWKLDIFGKGADLPKAKTLANDLHISQNINWQGWMPNPWEAINEADCLLLCSKYEGFPMVVIEAASYGLPIVSTNCPTGPADIINSHNGILTPMNDQKAFIAACRQIYRLRGKYNHTDIKKTVLKFDISRYIKHIENIYNLIAADNKNTDKSAIKLSSL</sequence>
<reference evidence="2 3" key="1">
    <citation type="journal article" date="2015" name="Genome Announc.">
        <title>Expanding the biotechnology potential of lactobacilli through comparative genomics of 213 strains and associated genera.</title>
        <authorList>
            <person name="Sun Z."/>
            <person name="Harris H.M."/>
            <person name="McCann A."/>
            <person name="Guo C."/>
            <person name="Argimon S."/>
            <person name="Zhang W."/>
            <person name="Yang X."/>
            <person name="Jeffery I.B."/>
            <person name="Cooney J.C."/>
            <person name="Kagawa T.F."/>
            <person name="Liu W."/>
            <person name="Song Y."/>
            <person name="Salvetti E."/>
            <person name="Wrobel A."/>
            <person name="Rasinkangas P."/>
            <person name="Parkhill J."/>
            <person name="Rea M.C."/>
            <person name="O'Sullivan O."/>
            <person name="Ritari J."/>
            <person name="Douillard F.P."/>
            <person name="Paul Ross R."/>
            <person name="Yang R."/>
            <person name="Briner A.E."/>
            <person name="Felis G.E."/>
            <person name="de Vos W.M."/>
            <person name="Barrangou R."/>
            <person name="Klaenhammer T.R."/>
            <person name="Caufield P.W."/>
            <person name="Cui Y."/>
            <person name="Zhang H."/>
            <person name="O'Toole P.W."/>
        </authorList>
    </citation>
    <scope>NUCLEOTIDE SEQUENCE [LARGE SCALE GENOMIC DNA]</scope>
    <source>
        <strain evidence="2 3">DSM 19972</strain>
    </source>
</reference>
<keyword evidence="3" id="KW-1185">Reference proteome</keyword>
<dbReference type="STRING" id="1423777.FD46_GL000965"/>
<feature type="domain" description="Glycosyl transferase family 1" evidence="1">
    <location>
        <begin position="173"/>
        <end position="320"/>
    </location>
</feature>
<dbReference type="Pfam" id="PF00534">
    <property type="entry name" value="Glycos_transf_1"/>
    <property type="match status" value="1"/>
</dbReference>
<accession>A0A0R1MAI9</accession>
<dbReference type="EMBL" id="AZEH01000030">
    <property type="protein sequence ID" value="KRL05255.1"/>
    <property type="molecule type" value="Genomic_DNA"/>
</dbReference>
<dbReference type="PANTHER" id="PTHR12526">
    <property type="entry name" value="GLYCOSYLTRANSFERASE"/>
    <property type="match status" value="1"/>
</dbReference>
<dbReference type="Gene3D" id="3.40.50.2000">
    <property type="entry name" value="Glycogen Phosphorylase B"/>
    <property type="match status" value="2"/>
</dbReference>
<dbReference type="CDD" id="cd03811">
    <property type="entry name" value="GT4_GT28_WabH-like"/>
    <property type="match status" value="1"/>
</dbReference>
<dbReference type="SUPFAM" id="SSF53756">
    <property type="entry name" value="UDP-Glycosyltransferase/glycogen phosphorylase"/>
    <property type="match status" value="1"/>
</dbReference>
<evidence type="ECO:0000313" key="2">
    <source>
        <dbReference type="EMBL" id="KRL05255.1"/>
    </source>
</evidence>
<keyword evidence="2" id="KW-0808">Transferase</keyword>
<dbReference type="AlphaFoldDB" id="A0A0R1MAI9"/>
<dbReference type="OrthoDB" id="9787617at2"/>
<organism evidence="2 3">
    <name type="scientific">Liquorilactobacillus oeni DSM 19972</name>
    <dbReference type="NCBI Taxonomy" id="1423777"/>
    <lineage>
        <taxon>Bacteria</taxon>
        <taxon>Bacillati</taxon>
        <taxon>Bacillota</taxon>
        <taxon>Bacilli</taxon>
        <taxon>Lactobacillales</taxon>
        <taxon>Lactobacillaceae</taxon>
        <taxon>Liquorilactobacillus</taxon>
    </lineage>
</organism>
<protein>
    <submittedName>
        <fullName evidence="2">UDP-D-galactose (Glucosyl)lipopolysaccharide-1, 6-D-galactosyltransferase</fullName>
    </submittedName>
</protein>
<comment type="caution">
    <text evidence="2">The sequence shown here is derived from an EMBL/GenBank/DDBJ whole genome shotgun (WGS) entry which is preliminary data.</text>
</comment>
<dbReference type="InterPro" id="IPR001296">
    <property type="entry name" value="Glyco_trans_1"/>
</dbReference>
<keyword evidence="2" id="KW-0328">Glycosyltransferase</keyword>